<feature type="transmembrane region" description="Helical" evidence="1">
    <location>
        <begin position="32"/>
        <end position="52"/>
    </location>
</feature>
<keyword evidence="1" id="KW-1133">Transmembrane helix</keyword>
<keyword evidence="1" id="KW-0472">Membrane</keyword>
<accession>A0A9D9DBV9</accession>
<organism evidence="2 3">
    <name type="scientific">Candidatus Enterousia avistercoris</name>
    <dbReference type="NCBI Taxonomy" id="2840788"/>
    <lineage>
        <taxon>Bacteria</taxon>
        <taxon>Pseudomonadati</taxon>
        <taxon>Pseudomonadota</taxon>
        <taxon>Alphaproteobacteria</taxon>
        <taxon>Candidatus Enterousia</taxon>
    </lineage>
</organism>
<keyword evidence="1" id="KW-0812">Transmembrane</keyword>
<evidence type="ECO:0000313" key="2">
    <source>
        <dbReference type="EMBL" id="MBO8424877.1"/>
    </source>
</evidence>
<evidence type="ECO:0000313" key="3">
    <source>
        <dbReference type="Proteomes" id="UP000823630"/>
    </source>
</evidence>
<evidence type="ECO:0000256" key="1">
    <source>
        <dbReference type="SAM" id="Phobius"/>
    </source>
</evidence>
<sequence>MKKTSNVKKSATAKSKAAQSCSMKCCGVAHKVWAAIALVGLFVCGVFLGMGYRTANDGARNNRLDAVQCDAIANEIVKITTNGATAENVETLNELNAAYSNGCAGRLVVIEKETVAPAAMHPEIMSTCKRIEKLLLNRLYPEDSMSYWDHLKNADTYSSMADKGCAENADMYKALALRELEIATALQPEEDMGTGDAEIVIDTFKKLDMQREAQEFLDKIEKLIDPATDFILQMEQIINE</sequence>
<name>A0A9D9DBV9_9PROT</name>
<dbReference type="Proteomes" id="UP000823630">
    <property type="component" value="Unassembled WGS sequence"/>
</dbReference>
<comment type="caution">
    <text evidence="2">The sequence shown here is derived from an EMBL/GenBank/DDBJ whole genome shotgun (WGS) entry which is preliminary data.</text>
</comment>
<protein>
    <submittedName>
        <fullName evidence="2">Uncharacterized protein</fullName>
    </submittedName>
</protein>
<dbReference type="EMBL" id="JADINC010000004">
    <property type="protein sequence ID" value="MBO8424877.1"/>
    <property type="molecule type" value="Genomic_DNA"/>
</dbReference>
<gene>
    <name evidence="2" type="ORF">IAC69_00135</name>
</gene>
<proteinExistence type="predicted"/>
<dbReference type="AlphaFoldDB" id="A0A9D9DBV9"/>
<reference evidence="2" key="1">
    <citation type="submission" date="2020-10" db="EMBL/GenBank/DDBJ databases">
        <authorList>
            <person name="Gilroy R."/>
        </authorList>
    </citation>
    <scope>NUCLEOTIDE SEQUENCE</scope>
    <source>
        <strain evidence="2">8207</strain>
    </source>
</reference>
<reference evidence="2" key="2">
    <citation type="journal article" date="2021" name="PeerJ">
        <title>Extensive microbial diversity within the chicken gut microbiome revealed by metagenomics and culture.</title>
        <authorList>
            <person name="Gilroy R."/>
            <person name="Ravi A."/>
            <person name="Getino M."/>
            <person name="Pursley I."/>
            <person name="Horton D.L."/>
            <person name="Alikhan N.F."/>
            <person name="Baker D."/>
            <person name="Gharbi K."/>
            <person name="Hall N."/>
            <person name="Watson M."/>
            <person name="Adriaenssens E.M."/>
            <person name="Foster-Nyarko E."/>
            <person name="Jarju S."/>
            <person name="Secka A."/>
            <person name="Antonio M."/>
            <person name="Oren A."/>
            <person name="Chaudhuri R.R."/>
            <person name="La Ragione R."/>
            <person name="Hildebrand F."/>
            <person name="Pallen M.J."/>
        </authorList>
    </citation>
    <scope>NUCLEOTIDE SEQUENCE</scope>
    <source>
        <strain evidence="2">8207</strain>
    </source>
</reference>